<dbReference type="KEGG" id="gtt:GUITHDRAFT_141008"/>
<dbReference type="InterPro" id="IPR036873">
    <property type="entry name" value="Rhodanese-like_dom_sf"/>
</dbReference>
<dbReference type="InterPro" id="IPR022111">
    <property type="entry name" value="Rhodanese_C"/>
</dbReference>
<dbReference type="OMA" id="CDTHTNC"/>
<dbReference type="SUPFAM" id="SSF52821">
    <property type="entry name" value="Rhodanese/Cell cycle control phosphatase"/>
    <property type="match status" value="1"/>
</dbReference>
<dbReference type="PANTHER" id="PTHR43268">
    <property type="entry name" value="THIOSULFATE SULFURTRANSFERASE/RHODANESE-LIKE DOMAIN-CONTAINING PROTEIN 2"/>
    <property type="match status" value="1"/>
</dbReference>
<dbReference type="RefSeq" id="XP_005829866.1">
    <property type="nucleotide sequence ID" value="XM_005829809.1"/>
</dbReference>
<evidence type="ECO:0000313" key="4">
    <source>
        <dbReference type="Proteomes" id="UP000011087"/>
    </source>
</evidence>
<dbReference type="InterPro" id="IPR020936">
    <property type="entry name" value="TrhO"/>
</dbReference>
<evidence type="ECO:0000313" key="2">
    <source>
        <dbReference type="EMBL" id="EKX42886.1"/>
    </source>
</evidence>
<dbReference type="PROSITE" id="PS50206">
    <property type="entry name" value="RHODANESE_3"/>
    <property type="match status" value="1"/>
</dbReference>
<dbReference type="OrthoDB" id="25002at2759"/>
<dbReference type="PANTHER" id="PTHR43268:SF7">
    <property type="entry name" value="RHODANESE DOMAIN-CONTAINING PROTEIN"/>
    <property type="match status" value="1"/>
</dbReference>
<name>L1J306_GUITC</name>
<reference evidence="4" key="2">
    <citation type="submission" date="2012-11" db="EMBL/GenBank/DDBJ databases">
        <authorList>
            <person name="Kuo A."/>
            <person name="Curtis B.A."/>
            <person name="Tanifuji G."/>
            <person name="Burki F."/>
            <person name="Gruber A."/>
            <person name="Irimia M."/>
            <person name="Maruyama S."/>
            <person name="Arias M.C."/>
            <person name="Ball S.G."/>
            <person name="Gile G.H."/>
            <person name="Hirakawa Y."/>
            <person name="Hopkins J.F."/>
            <person name="Rensing S.A."/>
            <person name="Schmutz J."/>
            <person name="Symeonidi A."/>
            <person name="Elias M."/>
            <person name="Eveleigh R.J."/>
            <person name="Herman E.K."/>
            <person name="Klute M.J."/>
            <person name="Nakayama T."/>
            <person name="Obornik M."/>
            <person name="Reyes-Prieto A."/>
            <person name="Armbrust E.V."/>
            <person name="Aves S.J."/>
            <person name="Beiko R.G."/>
            <person name="Coutinho P."/>
            <person name="Dacks J.B."/>
            <person name="Durnford D.G."/>
            <person name="Fast N.M."/>
            <person name="Green B.R."/>
            <person name="Grisdale C."/>
            <person name="Hempe F."/>
            <person name="Henrissat B."/>
            <person name="Hoppner M.P."/>
            <person name="Ishida K.-I."/>
            <person name="Kim E."/>
            <person name="Koreny L."/>
            <person name="Kroth P.G."/>
            <person name="Liu Y."/>
            <person name="Malik S.-B."/>
            <person name="Maier U.G."/>
            <person name="McRose D."/>
            <person name="Mock T."/>
            <person name="Neilson J.A."/>
            <person name="Onodera N.T."/>
            <person name="Poole A.M."/>
            <person name="Pritham E.J."/>
            <person name="Richards T.A."/>
            <person name="Rocap G."/>
            <person name="Roy S.W."/>
            <person name="Sarai C."/>
            <person name="Schaack S."/>
            <person name="Shirato S."/>
            <person name="Slamovits C.H."/>
            <person name="Spencer D.F."/>
            <person name="Suzuki S."/>
            <person name="Worden A.Z."/>
            <person name="Zauner S."/>
            <person name="Barry K."/>
            <person name="Bell C."/>
            <person name="Bharti A.K."/>
            <person name="Crow J.A."/>
            <person name="Grimwood J."/>
            <person name="Kramer R."/>
            <person name="Lindquist E."/>
            <person name="Lucas S."/>
            <person name="Salamov A."/>
            <person name="McFadden G.I."/>
            <person name="Lane C.E."/>
            <person name="Keeling P.J."/>
            <person name="Gray M.W."/>
            <person name="Grigoriev I.V."/>
            <person name="Archibald J.M."/>
        </authorList>
    </citation>
    <scope>NUCLEOTIDE SEQUENCE</scope>
    <source>
        <strain evidence="4">CCMP2712</strain>
    </source>
</reference>
<organism evidence="2">
    <name type="scientific">Guillardia theta (strain CCMP2712)</name>
    <name type="common">Cryptophyte</name>
    <dbReference type="NCBI Taxonomy" id="905079"/>
    <lineage>
        <taxon>Eukaryota</taxon>
        <taxon>Cryptophyceae</taxon>
        <taxon>Pyrenomonadales</taxon>
        <taxon>Geminigeraceae</taxon>
        <taxon>Guillardia</taxon>
    </lineage>
</organism>
<keyword evidence="4" id="KW-1185">Reference proteome</keyword>
<dbReference type="Pfam" id="PF17773">
    <property type="entry name" value="UPF0176_N"/>
    <property type="match status" value="1"/>
</dbReference>
<dbReference type="EMBL" id="JH993014">
    <property type="protein sequence ID" value="EKX42886.1"/>
    <property type="molecule type" value="Genomic_DNA"/>
</dbReference>
<feature type="domain" description="Rhodanese" evidence="1">
    <location>
        <begin position="183"/>
        <end position="257"/>
    </location>
</feature>
<dbReference type="eggNOG" id="ENOG502QSQK">
    <property type="taxonomic scope" value="Eukaryota"/>
</dbReference>
<dbReference type="AlphaFoldDB" id="L1J306"/>
<dbReference type="EnsemblProtists" id="EKX42886">
    <property type="protein sequence ID" value="EKX42886"/>
    <property type="gene ID" value="GUITHDRAFT_141008"/>
</dbReference>
<proteinExistence type="predicted"/>
<dbReference type="HOGENOM" id="CLU_038878_1_0_1"/>
<protein>
    <recommendedName>
        <fullName evidence="1">Rhodanese domain-containing protein</fullName>
    </recommendedName>
</protein>
<dbReference type="PaxDb" id="55529-EKX42886"/>
<dbReference type="Pfam" id="PF12368">
    <property type="entry name" value="Rhodanese_C"/>
    <property type="match status" value="1"/>
</dbReference>
<dbReference type="Gene3D" id="3.30.70.100">
    <property type="match status" value="1"/>
</dbReference>
<dbReference type="GeneID" id="17299473"/>
<gene>
    <name evidence="2" type="ORF">GUITHDRAFT_141008</name>
</gene>
<dbReference type="Proteomes" id="UP000011087">
    <property type="component" value="Unassembled WGS sequence"/>
</dbReference>
<reference evidence="3" key="3">
    <citation type="submission" date="2016-03" db="UniProtKB">
        <authorList>
            <consortium name="EnsemblProtists"/>
        </authorList>
    </citation>
    <scope>IDENTIFICATION</scope>
</reference>
<dbReference type="Gene3D" id="3.40.250.10">
    <property type="entry name" value="Rhodanese-like domain"/>
    <property type="match status" value="1"/>
</dbReference>
<sequence length="330" mass="37382">MQTVIDVRCQSCDFFCKAAGGTCVNFRSCPLRNREKESLETASLTDIIFLLYYSYVDISDVGRRSDGTRIFASVAIRHLNLRGRVRISHEGVNVVLEGLRGDIDSYIAVIRGDGRWGTNVDFKLSGLNGDRGVEEQRFKSLSVKETSEVVSIGLRQDLYPHFLGATHLTPQEWHEKLQKSREQGQDVVLLDTRNVYESRIGKFECEGVETIVPNIRQFTDFPKFVDDNIDLLRGKTVMMYCTGGVRCERASAYVKEKLQTEEGEGEKEQGQGKNFVFDPRRYEPMHDGNVLGRCHVCGSPHDAYDNGPECRCKTCRLLLLVCDECRGKET</sequence>
<dbReference type="InterPro" id="IPR001763">
    <property type="entry name" value="Rhodanese-like_dom"/>
</dbReference>
<reference evidence="2 4" key="1">
    <citation type="journal article" date="2012" name="Nature">
        <title>Algal genomes reveal evolutionary mosaicism and the fate of nucleomorphs.</title>
        <authorList>
            <consortium name="DOE Joint Genome Institute"/>
            <person name="Curtis B.A."/>
            <person name="Tanifuji G."/>
            <person name="Burki F."/>
            <person name="Gruber A."/>
            <person name="Irimia M."/>
            <person name="Maruyama S."/>
            <person name="Arias M.C."/>
            <person name="Ball S.G."/>
            <person name="Gile G.H."/>
            <person name="Hirakawa Y."/>
            <person name="Hopkins J.F."/>
            <person name="Kuo A."/>
            <person name="Rensing S.A."/>
            <person name="Schmutz J."/>
            <person name="Symeonidi A."/>
            <person name="Elias M."/>
            <person name="Eveleigh R.J."/>
            <person name="Herman E.K."/>
            <person name="Klute M.J."/>
            <person name="Nakayama T."/>
            <person name="Obornik M."/>
            <person name="Reyes-Prieto A."/>
            <person name="Armbrust E.V."/>
            <person name="Aves S.J."/>
            <person name="Beiko R.G."/>
            <person name="Coutinho P."/>
            <person name="Dacks J.B."/>
            <person name="Durnford D.G."/>
            <person name="Fast N.M."/>
            <person name="Green B.R."/>
            <person name="Grisdale C.J."/>
            <person name="Hempel F."/>
            <person name="Henrissat B."/>
            <person name="Hoppner M.P."/>
            <person name="Ishida K."/>
            <person name="Kim E."/>
            <person name="Koreny L."/>
            <person name="Kroth P.G."/>
            <person name="Liu Y."/>
            <person name="Malik S.B."/>
            <person name="Maier U.G."/>
            <person name="McRose D."/>
            <person name="Mock T."/>
            <person name="Neilson J.A."/>
            <person name="Onodera N.T."/>
            <person name="Poole A.M."/>
            <person name="Pritham E.J."/>
            <person name="Richards T.A."/>
            <person name="Rocap G."/>
            <person name="Roy S.W."/>
            <person name="Sarai C."/>
            <person name="Schaack S."/>
            <person name="Shirato S."/>
            <person name="Slamovits C.H."/>
            <person name="Spencer D.F."/>
            <person name="Suzuki S."/>
            <person name="Worden A.Z."/>
            <person name="Zauner S."/>
            <person name="Barry K."/>
            <person name="Bell C."/>
            <person name="Bharti A.K."/>
            <person name="Crow J.A."/>
            <person name="Grimwood J."/>
            <person name="Kramer R."/>
            <person name="Lindquist E."/>
            <person name="Lucas S."/>
            <person name="Salamov A."/>
            <person name="McFadden G.I."/>
            <person name="Lane C.E."/>
            <person name="Keeling P.J."/>
            <person name="Gray M.W."/>
            <person name="Grigoriev I.V."/>
            <person name="Archibald J.M."/>
        </authorList>
    </citation>
    <scope>NUCLEOTIDE SEQUENCE</scope>
    <source>
        <strain evidence="2 4">CCMP2712</strain>
    </source>
</reference>
<accession>L1J306</accession>
<evidence type="ECO:0000259" key="1">
    <source>
        <dbReference type="PROSITE" id="PS50206"/>
    </source>
</evidence>
<dbReference type="InterPro" id="IPR040503">
    <property type="entry name" value="TRHO_N"/>
</dbReference>
<evidence type="ECO:0000313" key="3">
    <source>
        <dbReference type="EnsemblProtists" id="EKX42886"/>
    </source>
</evidence>